<dbReference type="Proteomes" id="UP001172911">
    <property type="component" value="Unassembled WGS sequence"/>
</dbReference>
<evidence type="ECO:0000313" key="17">
    <source>
        <dbReference type="Proteomes" id="UP001172911"/>
    </source>
</evidence>
<keyword evidence="16" id="KW-0969">Cilium</keyword>
<dbReference type="Gene3D" id="1.20.120.1380">
    <property type="entry name" value="Flagellar FlhF biosynthesis protein, N domain"/>
    <property type="match status" value="1"/>
</dbReference>
<dbReference type="RefSeq" id="WP_304544270.1">
    <property type="nucleotide sequence ID" value="NZ_JARPTC010000021.1"/>
</dbReference>
<evidence type="ECO:0000256" key="10">
    <source>
        <dbReference type="ARBA" id="ARBA00023136"/>
    </source>
</evidence>
<evidence type="ECO:0000256" key="5">
    <source>
        <dbReference type="ARBA" id="ARBA00022475"/>
    </source>
</evidence>
<dbReference type="Gene3D" id="3.40.50.300">
    <property type="entry name" value="P-loop containing nucleotide triphosphate hydrolases"/>
    <property type="match status" value="1"/>
</dbReference>
<dbReference type="InterPro" id="IPR000897">
    <property type="entry name" value="SRP54_GTPase_dom"/>
</dbReference>
<dbReference type="InterPro" id="IPR020006">
    <property type="entry name" value="FlhF"/>
</dbReference>
<evidence type="ECO:0000256" key="13">
    <source>
        <dbReference type="NCBIfam" id="TIGR03499"/>
    </source>
</evidence>
<keyword evidence="8" id="KW-0653">Protein transport</keyword>
<dbReference type="InterPro" id="IPR027417">
    <property type="entry name" value="P-loop_NTPase"/>
</dbReference>
<keyword evidence="17" id="KW-1185">Reference proteome</keyword>
<keyword evidence="6" id="KW-0547">Nucleotide-binding</keyword>
<comment type="function">
    <text evidence="12">Necessary for flagellar biosynthesis. May be involved in translocation of the flagellum.</text>
</comment>
<organism evidence="16 17">
    <name type="scientific">Desulforamulus aquiferis</name>
    <dbReference type="NCBI Taxonomy" id="1397668"/>
    <lineage>
        <taxon>Bacteria</taxon>
        <taxon>Bacillati</taxon>
        <taxon>Bacillota</taxon>
        <taxon>Clostridia</taxon>
        <taxon>Eubacteriales</taxon>
        <taxon>Peptococcaceae</taxon>
        <taxon>Desulforamulus</taxon>
    </lineage>
</organism>
<feature type="domain" description="SRP54-type proteins GTP-binding" evidence="15">
    <location>
        <begin position="223"/>
        <end position="416"/>
    </location>
</feature>
<dbReference type="GO" id="GO:0005525">
    <property type="term" value="F:GTP binding"/>
    <property type="evidence" value="ECO:0007669"/>
    <property type="project" value="UniProtKB-UniRule"/>
</dbReference>
<dbReference type="FunFam" id="3.40.50.300:FF:000695">
    <property type="entry name" value="Flagellar biosynthesis regulator FlhF"/>
    <property type="match status" value="1"/>
</dbReference>
<dbReference type="GO" id="GO:0003924">
    <property type="term" value="F:GTPase activity"/>
    <property type="evidence" value="ECO:0007669"/>
    <property type="project" value="UniProtKB-UniRule"/>
</dbReference>
<keyword evidence="9" id="KW-0342">GTP-binding</keyword>
<keyword evidence="5" id="KW-1003">Cell membrane</keyword>
<keyword evidence="7" id="KW-1005">Bacterial flagellum biogenesis</keyword>
<protein>
    <recommendedName>
        <fullName evidence="3 13">Flagellar biosynthesis protein FlhF</fullName>
    </recommendedName>
</protein>
<evidence type="ECO:0000259" key="15">
    <source>
        <dbReference type="SMART" id="SM00962"/>
    </source>
</evidence>
<dbReference type="EMBL" id="JARPTC010000021">
    <property type="protein sequence ID" value="MDO7788382.1"/>
    <property type="molecule type" value="Genomic_DNA"/>
</dbReference>
<dbReference type="PANTHER" id="PTHR43134:SF3">
    <property type="entry name" value="FLAGELLAR BIOSYNTHESIS PROTEIN FLHF"/>
    <property type="match status" value="1"/>
</dbReference>
<dbReference type="GO" id="GO:0005886">
    <property type="term" value="C:plasma membrane"/>
    <property type="evidence" value="ECO:0007669"/>
    <property type="project" value="UniProtKB-SubCell"/>
</dbReference>
<evidence type="ECO:0000256" key="7">
    <source>
        <dbReference type="ARBA" id="ARBA00022795"/>
    </source>
</evidence>
<reference evidence="16" key="2">
    <citation type="submission" date="2023-03" db="EMBL/GenBank/DDBJ databases">
        <authorList>
            <person name="Zhang Z."/>
        </authorList>
    </citation>
    <scope>NUCLEOTIDE SEQUENCE</scope>
    <source>
        <strain evidence="16">DSA</strain>
    </source>
</reference>
<evidence type="ECO:0000256" key="9">
    <source>
        <dbReference type="ARBA" id="ARBA00023134"/>
    </source>
</evidence>
<comment type="subcellular location">
    <subcellularLocation>
        <location evidence="1">Cell membrane</location>
        <topology evidence="1">Peripheral membrane protein</topology>
        <orientation evidence="1">Cytoplasmic side</orientation>
    </subcellularLocation>
</comment>
<evidence type="ECO:0000256" key="11">
    <source>
        <dbReference type="ARBA" id="ARBA00023225"/>
    </source>
</evidence>
<dbReference type="PANTHER" id="PTHR43134">
    <property type="entry name" value="SIGNAL RECOGNITION PARTICLE RECEPTOR SUBUNIT ALPHA"/>
    <property type="match status" value="1"/>
</dbReference>
<dbReference type="GO" id="GO:0005047">
    <property type="term" value="F:signal recognition particle binding"/>
    <property type="evidence" value="ECO:0007669"/>
    <property type="project" value="TreeGrafter"/>
</dbReference>
<evidence type="ECO:0000256" key="2">
    <source>
        <dbReference type="ARBA" id="ARBA00008531"/>
    </source>
</evidence>
<dbReference type="GO" id="GO:0044781">
    <property type="term" value="P:bacterial-type flagellum organization"/>
    <property type="evidence" value="ECO:0007669"/>
    <property type="project" value="UniProtKB-UniRule"/>
</dbReference>
<evidence type="ECO:0000256" key="6">
    <source>
        <dbReference type="ARBA" id="ARBA00022741"/>
    </source>
</evidence>
<accession>A0AAW7ZG87</accession>
<keyword evidence="11" id="KW-1006">Bacterial flagellum protein export</keyword>
<dbReference type="CDD" id="cd17873">
    <property type="entry name" value="FlhF"/>
    <property type="match status" value="1"/>
</dbReference>
<dbReference type="GO" id="GO:0015031">
    <property type="term" value="P:protein transport"/>
    <property type="evidence" value="ECO:0007669"/>
    <property type="project" value="UniProtKB-KW"/>
</dbReference>
<evidence type="ECO:0000256" key="3">
    <source>
        <dbReference type="ARBA" id="ARBA00014919"/>
    </source>
</evidence>
<dbReference type="GO" id="GO:0006614">
    <property type="term" value="P:SRP-dependent cotranslational protein targeting to membrane"/>
    <property type="evidence" value="ECO:0007669"/>
    <property type="project" value="UniProtKB-UniRule"/>
</dbReference>
<dbReference type="InterPro" id="IPR003593">
    <property type="entry name" value="AAA+_ATPase"/>
</dbReference>
<dbReference type="SUPFAM" id="SSF52540">
    <property type="entry name" value="P-loop containing nucleoside triphosphate hydrolases"/>
    <property type="match status" value="1"/>
</dbReference>
<keyword evidence="4" id="KW-0813">Transport</keyword>
<dbReference type="SMART" id="SM00962">
    <property type="entry name" value="SRP54"/>
    <property type="match status" value="1"/>
</dbReference>
<evidence type="ECO:0000256" key="8">
    <source>
        <dbReference type="ARBA" id="ARBA00022927"/>
    </source>
</evidence>
<dbReference type="Pfam" id="PF00448">
    <property type="entry name" value="SRP54"/>
    <property type="match status" value="1"/>
</dbReference>
<evidence type="ECO:0000259" key="14">
    <source>
        <dbReference type="SMART" id="SM00382"/>
    </source>
</evidence>
<evidence type="ECO:0000313" key="16">
    <source>
        <dbReference type="EMBL" id="MDO7788382.1"/>
    </source>
</evidence>
<dbReference type="InterPro" id="IPR047040">
    <property type="entry name" value="FlhF__GTPase_dom"/>
</dbReference>
<name>A0AAW7ZG87_9FIRM</name>
<sequence>MKIKKYTVTEMQDAIQLIKKELGPEAIIVSSHKVKGPGWTGWFKRILEVTAVLDDIPEPRVKALPREVEQEAKKYSQAIPEQKKVVVPERKESKEVSISNYQVVRSQSSDAHNYSGSVEKINLPETSFQPLLDQALLAMAETDLETKVKPAIPKVIHNDENEIYKRWLTILVDIDMQAGVARALLDASFRELKGNVSDDLINITLINKTAEILKSAYRKEDDSRFMTFIGPPGVGKTTTLTKLATRFQLLDKKKIALITVYTYRYGNTDVLKVYGDNLRVPVEVVMTPAELSQAIDKHIDKDYILIDTVGRTSKNTGQVLELKSYLEVIPEEEQDIFLVMSASTKDRDMFRIINDFRIAHFNKFVITKTDETETLGSMLNVVSRTGLPITYYTNGQSIPDDLEKAHPKKLAKLIFRSADRYEESKG</sequence>
<evidence type="ECO:0000256" key="1">
    <source>
        <dbReference type="ARBA" id="ARBA00004413"/>
    </source>
</evidence>
<reference evidence="16" key="1">
    <citation type="journal article" date="2023" name="J. Hazard. Mater.">
        <title>Anaerobic biodegradation of pyrene and benzo[a]pyrene by a new sulfate-reducing Desulforamulus aquiferis strain DSA.</title>
        <authorList>
            <person name="Zhang Z."/>
            <person name="Sun J."/>
            <person name="Gong X."/>
            <person name="Wang C."/>
            <person name="Wang H."/>
        </authorList>
    </citation>
    <scope>NUCLEOTIDE SEQUENCE</scope>
    <source>
        <strain evidence="16">DSA</strain>
    </source>
</reference>
<dbReference type="NCBIfam" id="TIGR03499">
    <property type="entry name" value="FlhF"/>
    <property type="match status" value="1"/>
</dbReference>
<keyword evidence="10" id="KW-0472">Membrane</keyword>
<evidence type="ECO:0000256" key="12">
    <source>
        <dbReference type="ARBA" id="ARBA00025337"/>
    </source>
</evidence>
<gene>
    <name evidence="16" type="primary">flhF</name>
    <name evidence="16" type="ORF">P6N53_14235</name>
</gene>
<comment type="caution">
    <text evidence="16">The sequence shown here is derived from an EMBL/GenBank/DDBJ whole genome shotgun (WGS) entry which is preliminary data.</text>
</comment>
<evidence type="ECO:0000256" key="4">
    <source>
        <dbReference type="ARBA" id="ARBA00022448"/>
    </source>
</evidence>
<dbReference type="SMART" id="SM00382">
    <property type="entry name" value="AAA"/>
    <property type="match status" value="1"/>
</dbReference>
<dbReference type="AlphaFoldDB" id="A0AAW7ZG87"/>
<comment type="similarity">
    <text evidence="2">Belongs to the GTP-binding SRP family.</text>
</comment>
<keyword evidence="16" id="KW-0282">Flagellum</keyword>
<feature type="domain" description="AAA+ ATPase" evidence="14">
    <location>
        <begin position="222"/>
        <end position="364"/>
    </location>
</feature>
<keyword evidence="16" id="KW-0966">Cell projection</keyword>
<proteinExistence type="inferred from homology"/>